<gene>
    <name evidence="7" type="ORF">LSP00402_LOCUS1540</name>
</gene>
<dbReference type="SUPFAM" id="SSF52540">
    <property type="entry name" value="P-loop containing nucleoside triphosphate hydrolases"/>
    <property type="match status" value="1"/>
</dbReference>
<feature type="binding site" evidence="4">
    <location>
        <position position="148"/>
    </location>
    <ligand>
        <name>3'-phosphoadenylyl sulfate</name>
        <dbReference type="ChEBI" id="CHEBI:58339"/>
    </ligand>
</feature>
<dbReference type="EMBL" id="HBHP01002360">
    <property type="protein sequence ID" value="CAD9746947.1"/>
    <property type="molecule type" value="Transcribed_RNA"/>
</dbReference>
<evidence type="ECO:0000256" key="4">
    <source>
        <dbReference type="PIRSR" id="PIRSR637359-2"/>
    </source>
</evidence>
<dbReference type="AlphaFoldDB" id="A0A7S2TH30"/>
<keyword evidence="5" id="KW-0732">Signal</keyword>
<evidence type="ECO:0000256" key="1">
    <source>
        <dbReference type="ARBA" id="ARBA00022679"/>
    </source>
</evidence>
<dbReference type="InterPro" id="IPR027417">
    <property type="entry name" value="P-loop_NTPase"/>
</dbReference>
<feature type="chain" id="PRO_5030599640" description="Sulfotransferase domain-containing protein" evidence="5">
    <location>
        <begin position="17"/>
        <end position="311"/>
    </location>
</feature>
<keyword evidence="1" id="KW-0808">Transferase</keyword>
<dbReference type="PANTHER" id="PTHR10605:SF56">
    <property type="entry name" value="BIFUNCTIONAL HEPARAN SULFATE N-DEACETYLASE_N-SULFOTRANSFERASE"/>
    <property type="match status" value="1"/>
</dbReference>
<dbReference type="InterPro" id="IPR037359">
    <property type="entry name" value="NST/OST"/>
</dbReference>
<dbReference type="Pfam" id="PF00685">
    <property type="entry name" value="Sulfotransfer_1"/>
    <property type="match status" value="1"/>
</dbReference>
<organism evidence="7">
    <name type="scientific">Lotharella oceanica</name>
    <dbReference type="NCBI Taxonomy" id="641309"/>
    <lineage>
        <taxon>Eukaryota</taxon>
        <taxon>Sar</taxon>
        <taxon>Rhizaria</taxon>
        <taxon>Cercozoa</taxon>
        <taxon>Chlorarachniophyceae</taxon>
        <taxon>Lotharella</taxon>
    </lineage>
</organism>
<evidence type="ECO:0000259" key="6">
    <source>
        <dbReference type="Pfam" id="PF00685"/>
    </source>
</evidence>
<dbReference type="GO" id="GO:0008146">
    <property type="term" value="F:sulfotransferase activity"/>
    <property type="evidence" value="ECO:0007669"/>
    <property type="project" value="InterPro"/>
</dbReference>
<evidence type="ECO:0000256" key="5">
    <source>
        <dbReference type="SAM" id="SignalP"/>
    </source>
</evidence>
<dbReference type="PANTHER" id="PTHR10605">
    <property type="entry name" value="HEPARAN SULFATE SULFOTRANSFERASE"/>
    <property type="match status" value="1"/>
</dbReference>
<name>A0A7S2TH30_9EUKA</name>
<feature type="domain" description="Sulfotransferase" evidence="6">
    <location>
        <begin position="38"/>
        <end position="257"/>
    </location>
</feature>
<dbReference type="InterPro" id="IPR000863">
    <property type="entry name" value="Sulfotransferase_dom"/>
</dbReference>
<protein>
    <recommendedName>
        <fullName evidence="6">Sulfotransferase domain-containing protein</fullName>
    </recommendedName>
</protein>
<feature type="active site" description="For sulfotransferase activity" evidence="3">
    <location>
        <position position="47"/>
    </location>
</feature>
<reference evidence="7" key="1">
    <citation type="submission" date="2021-01" db="EMBL/GenBank/DDBJ databases">
        <authorList>
            <person name="Corre E."/>
            <person name="Pelletier E."/>
            <person name="Niang G."/>
            <person name="Scheremetjew M."/>
            <person name="Finn R."/>
            <person name="Kale V."/>
            <person name="Holt S."/>
            <person name="Cochrane G."/>
            <person name="Meng A."/>
            <person name="Brown T."/>
            <person name="Cohen L."/>
        </authorList>
    </citation>
    <scope>NUCLEOTIDE SEQUENCE</scope>
    <source>
        <strain evidence="7">CCMP622</strain>
    </source>
</reference>
<dbReference type="Gene3D" id="3.40.50.300">
    <property type="entry name" value="P-loop containing nucleotide triphosphate hydrolases"/>
    <property type="match status" value="1"/>
</dbReference>
<proteinExistence type="predicted"/>
<sequence length="311" mass="35935">MKGLVLLLAYTCFAATRHPLTNLVRAANKLDLSKNPLPKLFIIGEQKCGTSSLFSTLSDHLEVCENRLLDGDRSLKELEFFDSDASVPELLREFPRYLQHFSQCPATQLRMDATPQYLSRNMTAQNIQEIYQSLGQDLSELRFIIMVREPVNRVLSYYRHRVRKHGWFNESLSEYVKERMDKYNDWLQTSSPGEFYTSKSSGIVKRGLYANSIGYWFTKFDPSQFMILSLKQLLTDTPKVMDAVHNFIGVSPRRAEMHAANVHHDSNTMEAPVPEGLEEFYEPHIKALFELKNKYPGSFYDVPENPFSLEI</sequence>
<keyword evidence="2" id="KW-0325">Glycoprotein</keyword>
<evidence type="ECO:0000313" key="7">
    <source>
        <dbReference type="EMBL" id="CAD9746947.1"/>
    </source>
</evidence>
<evidence type="ECO:0000256" key="3">
    <source>
        <dbReference type="PIRSR" id="PIRSR637359-1"/>
    </source>
</evidence>
<feature type="signal peptide" evidence="5">
    <location>
        <begin position="1"/>
        <end position="16"/>
    </location>
</feature>
<accession>A0A7S2TH30</accession>
<evidence type="ECO:0000256" key="2">
    <source>
        <dbReference type="ARBA" id="ARBA00023180"/>
    </source>
</evidence>
<feature type="binding site" evidence="4">
    <location>
        <position position="156"/>
    </location>
    <ligand>
        <name>3'-phosphoadenylyl sulfate</name>
        <dbReference type="ChEBI" id="CHEBI:58339"/>
    </ligand>
</feature>